<dbReference type="EMBL" id="DSDS01000067">
    <property type="protein sequence ID" value="HET97664.1"/>
    <property type="molecule type" value="Genomic_DNA"/>
</dbReference>
<evidence type="ECO:0000256" key="6">
    <source>
        <dbReference type="ARBA" id="ARBA00022777"/>
    </source>
</evidence>
<evidence type="ECO:0000259" key="11">
    <source>
        <dbReference type="PROSITE" id="PS50112"/>
    </source>
</evidence>
<accession>A0A7C2THA2</accession>
<dbReference type="InterPro" id="IPR036097">
    <property type="entry name" value="HisK_dim/P_sf"/>
</dbReference>
<reference evidence="12" key="1">
    <citation type="journal article" date="2020" name="mSystems">
        <title>Genome- and Community-Level Interaction Insights into Carbon Utilization and Element Cycling Functions of Hydrothermarchaeota in Hydrothermal Sediment.</title>
        <authorList>
            <person name="Zhou Z."/>
            <person name="Liu Y."/>
            <person name="Xu W."/>
            <person name="Pan J."/>
            <person name="Luo Z.H."/>
            <person name="Li M."/>
        </authorList>
    </citation>
    <scope>NUCLEOTIDE SEQUENCE [LARGE SCALE GENOMIC DNA]</scope>
    <source>
        <strain evidence="12">SpSt-1224</strain>
    </source>
</reference>
<dbReference type="CDD" id="cd00130">
    <property type="entry name" value="PAS"/>
    <property type="match status" value="1"/>
</dbReference>
<dbReference type="PROSITE" id="PS50109">
    <property type="entry name" value="HIS_KIN"/>
    <property type="match status" value="1"/>
</dbReference>
<keyword evidence="7" id="KW-0067">ATP-binding</keyword>
<feature type="transmembrane region" description="Helical" evidence="9">
    <location>
        <begin position="52"/>
        <end position="73"/>
    </location>
</feature>
<evidence type="ECO:0000259" key="10">
    <source>
        <dbReference type="PROSITE" id="PS50109"/>
    </source>
</evidence>
<dbReference type="InterPro" id="IPR036890">
    <property type="entry name" value="HATPase_C_sf"/>
</dbReference>
<evidence type="ECO:0000256" key="2">
    <source>
        <dbReference type="ARBA" id="ARBA00012438"/>
    </source>
</evidence>
<dbReference type="PROSITE" id="PS50112">
    <property type="entry name" value="PAS"/>
    <property type="match status" value="1"/>
</dbReference>
<feature type="transmembrane region" description="Helical" evidence="9">
    <location>
        <begin position="20"/>
        <end position="40"/>
    </location>
</feature>
<evidence type="ECO:0000256" key="3">
    <source>
        <dbReference type="ARBA" id="ARBA00022553"/>
    </source>
</evidence>
<sequence>MEYLNPINALRYFSLVGRYLAYGLVIGLLANLSALIGRVLHPEISYFDSVHVIVGVVFALLAALLCGFLESQINEQKDDTQSHARPVFFSLIVVFIWTVLIAGSLLWFKDKERQRIHTVAMSEASTIFDKDLLYYRWAANQEGVFVPVTETSRPNPILEHLVPDSTVVTDTGRVLTLVNPEYMIRQVYDMQTGTGGPRGHITSLDPLWVGNTADDWEREVLEDFERGNRNEAWAIEEIDGEPFFRLMRPMVTEDGCLRCHASQGYIAGDIRGGISVSVPIALLHNLYRESLTVVAIVHWALWLIGLLGIFLGSYRITSSIREKEAAEARLRAIIDHMRDGLVIMDEAGVIESVNTPTENMFGYSAAEISGRRIDFLIRFPAATDLDQLVEALGEAMNTNRPLNGQRQDDSFFPLAFSLSQMRHGSKLQYILILRDITDEEQHRSEAVRAGQFAALGELAAGVAHEINNPINGIINYSQILLDETDPEVESTEREILPRIIKESERVAAIVKNLLSFARQRDEIVGDLSIQEVIDDCISLLLYQFEKDGIRVDVEIPDDLPPLRGNPQHLHQVFLNLLSNARYALNVRYHERHPDKRIKIKSQLVTIQERPFIRTTITDYGIGIDQDTIDHVFDALFTTKPPGEGTGLGLGISKGLVRDHNGQLYLESVPGQYTTATVDLPANPHSAKIT</sequence>
<evidence type="ECO:0000256" key="4">
    <source>
        <dbReference type="ARBA" id="ARBA00022679"/>
    </source>
</evidence>
<evidence type="ECO:0000256" key="9">
    <source>
        <dbReference type="SAM" id="Phobius"/>
    </source>
</evidence>
<keyword evidence="9" id="KW-0472">Membrane</keyword>
<dbReference type="PANTHER" id="PTHR43065">
    <property type="entry name" value="SENSOR HISTIDINE KINASE"/>
    <property type="match status" value="1"/>
</dbReference>
<dbReference type="Gene3D" id="3.30.450.20">
    <property type="entry name" value="PAS domain"/>
    <property type="match status" value="1"/>
</dbReference>
<dbReference type="NCBIfam" id="TIGR00229">
    <property type="entry name" value="sensory_box"/>
    <property type="match status" value="1"/>
</dbReference>
<dbReference type="PANTHER" id="PTHR43065:SF10">
    <property type="entry name" value="PEROXIDE STRESS-ACTIVATED HISTIDINE KINASE MAK3"/>
    <property type="match status" value="1"/>
</dbReference>
<dbReference type="GO" id="GO:0005524">
    <property type="term" value="F:ATP binding"/>
    <property type="evidence" value="ECO:0007669"/>
    <property type="project" value="UniProtKB-KW"/>
</dbReference>
<dbReference type="SMART" id="SM00387">
    <property type="entry name" value="HATPase_c"/>
    <property type="match status" value="1"/>
</dbReference>
<dbReference type="CDD" id="cd00082">
    <property type="entry name" value="HisKA"/>
    <property type="match status" value="1"/>
</dbReference>
<gene>
    <name evidence="12" type="ORF">ENN98_03015</name>
</gene>
<comment type="caution">
    <text evidence="12">The sequence shown here is derived from an EMBL/GenBank/DDBJ whole genome shotgun (WGS) entry which is preliminary data.</text>
</comment>
<dbReference type="InterPro" id="IPR005467">
    <property type="entry name" value="His_kinase_dom"/>
</dbReference>
<comment type="catalytic activity">
    <reaction evidence="1">
        <text>ATP + protein L-histidine = ADP + protein N-phospho-L-histidine.</text>
        <dbReference type="EC" id="2.7.13.3"/>
    </reaction>
</comment>
<dbReference type="InterPro" id="IPR021796">
    <property type="entry name" value="Tll0287-like_dom"/>
</dbReference>
<feature type="domain" description="PAS" evidence="11">
    <location>
        <begin position="326"/>
        <end position="399"/>
    </location>
</feature>
<feature type="transmembrane region" description="Helical" evidence="9">
    <location>
        <begin position="291"/>
        <end position="314"/>
    </location>
</feature>
<dbReference type="Gene3D" id="3.30.565.10">
    <property type="entry name" value="Histidine kinase-like ATPase, C-terminal domain"/>
    <property type="match status" value="1"/>
</dbReference>
<evidence type="ECO:0000256" key="1">
    <source>
        <dbReference type="ARBA" id="ARBA00000085"/>
    </source>
</evidence>
<evidence type="ECO:0000313" key="12">
    <source>
        <dbReference type="EMBL" id="HET97664.1"/>
    </source>
</evidence>
<keyword evidence="8" id="KW-0902">Two-component regulatory system</keyword>
<organism evidence="12">
    <name type="scientific">Desulfurivibrio alkaliphilus</name>
    <dbReference type="NCBI Taxonomy" id="427923"/>
    <lineage>
        <taxon>Bacteria</taxon>
        <taxon>Pseudomonadati</taxon>
        <taxon>Thermodesulfobacteriota</taxon>
        <taxon>Desulfobulbia</taxon>
        <taxon>Desulfobulbales</taxon>
        <taxon>Desulfobulbaceae</taxon>
        <taxon>Desulfurivibrio</taxon>
    </lineage>
</organism>
<keyword evidence="5" id="KW-0547">Nucleotide-binding</keyword>
<keyword evidence="4" id="KW-0808">Transferase</keyword>
<dbReference type="Proteomes" id="UP000885986">
    <property type="component" value="Unassembled WGS sequence"/>
</dbReference>
<dbReference type="InterPro" id="IPR035965">
    <property type="entry name" value="PAS-like_dom_sf"/>
</dbReference>
<dbReference type="Pfam" id="PF02518">
    <property type="entry name" value="HATPase_c"/>
    <property type="match status" value="1"/>
</dbReference>
<name>A0A7C2THA2_9BACT</name>
<dbReference type="SMART" id="SM00091">
    <property type="entry name" value="PAS"/>
    <property type="match status" value="1"/>
</dbReference>
<evidence type="ECO:0000256" key="5">
    <source>
        <dbReference type="ARBA" id="ARBA00022741"/>
    </source>
</evidence>
<dbReference type="PRINTS" id="PR00344">
    <property type="entry name" value="BCTRLSENSOR"/>
</dbReference>
<dbReference type="SMART" id="SM00388">
    <property type="entry name" value="HisKA"/>
    <property type="match status" value="1"/>
</dbReference>
<dbReference type="AlphaFoldDB" id="A0A7C2THA2"/>
<dbReference type="EC" id="2.7.13.3" evidence="2"/>
<feature type="transmembrane region" description="Helical" evidence="9">
    <location>
        <begin position="88"/>
        <end position="108"/>
    </location>
</feature>
<dbReference type="Pfam" id="PF13426">
    <property type="entry name" value="PAS_9"/>
    <property type="match status" value="1"/>
</dbReference>
<proteinExistence type="predicted"/>
<dbReference type="SUPFAM" id="SSF55874">
    <property type="entry name" value="ATPase domain of HSP90 chaperone/DNA topoisomerase II/histidine kinase"/>
    <property type="match status" value="1"/>
</dbReference>
<keyword evidence="9" id="KW-1133">Transmembrane helix</keyword>
<dbReference type="Pfam" id="PF00512">
    <property type="entry name" value="HisKA"/>
    <property type="match status" value="1"/>
</dbReference>
<keyword evidence="6" id="KW-0418">Kinase</keyword>
<dbReference type="SUPFAM" id="SSF47384">
    <property type="entry name" value="Homodimeric domain of signal transducing histidine kinase"/>
    <property type="match status" value="1"/>
</dbReference>
<evidence type="ECO:0000256" key="7">
    <source>
        <dbReference type="ARBA" id="ARBA00022840"/>
    </source>
</evidence>
<protein>
    <recommendedName>
        <fullName evidence="2">histidine kinase</fullName>
        <ecNumber evidence="2">2.7.13.3</ecNumber>
    </recommendedName>
</protein>
<dbReference type="InterPro" id="IPR003661">
    <property type="entry name" value="HisK_dim/P_dom"/>
</dbReference>
<dbReference type="Gene3D" id="1.10.287.130">
    <property type="match status" value="1"/>
</dbReference>
<dbReference type="Gene3D" id="3.30.450.290">
    <property type="match status" value="1"/>
</dbReference>
<dbReference type="InterPro" id="IPR000014">
    <property type="entry name" value="PAS"/>
</dbReference>
<feature type="domain" description="Histidine kinase" evidence="10">
    <location>
        <begin position="461"/>
        <end position="683"/>
    </location>
</feature>
<dbReference type="InterPro" id="IPR003594">
    <property type="entry name" value="HATPase_dom"/>
</dbReference>
<keyword evidence="9" id="KW-0812">Transmembrane</keyword>
<keyword evidence="3" id="KW-0597">Phosphoprotein</keyword>
<dbReference type="InterPro" id="IPR004358">
    <property type="entry name" value="Sig_transdc_His_kin-like_C"/>
</dbReference>
<dbReference type="SUPFAM" id="SSF55785">
    <property type="entry name" value="PYP-like sensor domain (PAS domain)"/>
    <property type="match status" value="1"/>
</dbReference>
<dbReference type="Pfam" id="PF11845">
    <property type="entry name" value="Tll0287-like"/>
    <property type="match status" value="1"/>
</dbReference>
<dbReference type="GO" id="GO:0000155">
    <property type="term" value="F:phosphorelay sensor kinase activity"/>
    <property type="evidence" value="ECO:0007669"/>
    <property type="project" value="InterPro"/>
</dbReference>
<evidence type="ECO:0000256" key="8">
    <source>
        <dbReference type="ARBA" id="ARBA00023012"/>
    </source>
</evidence>